<dbReference type="PANTHER" id="PTHR39087">
    <property type="entry name" value="UPF0104 MEMBRANE PROTEIN MJ1595"/>
    <property type="match status" value="1"/>
</dbReference>
<keyword evidence="5 7" id="KW-1133">Transmembrane helix</keyword>
<reference evidence="8 9" key="1">
    <citation type="submission" date="2021-06" db="EMBL/GenBank/DDBJ databases">
        <title>Complete genome sequence of the secondary alcohol utilizing methanogen Methanospirillum hungatei strain GP1.</title>
        <authorList>
            <person name="Day L.A."/>
            <person name="Costa K.C."/>
        </authorList>
    </citation>
    <scope>NUCLEOTIDE SEQUENCE [LARGE SCALE GENOMIC DNA]</scope>
    <source>
        <strain evidence="8 9">GP1</strain>
    </source>
</reference>
<evidence type="ECO:0000256" key="6">
    <source>
        <dbReference type="ARBA" id="ARBA00023136"/>
    </source>
</evidence>
<dbReference type="NCBIfam" id="TIGR00374">
    <property type="entry name" value="flippase-like domain"/>
    <property type="match status" value="1"/>
</dbReference>
<feature type="transmembrane region" description="Helical" evidence="7">
    <location>
        <begin position="135"/>
        <end position="153"/>
    </location>
</feature>
<evidence type="ECO:0000313" key="9">
    <source>
        <dbReference type="Proteomes" id="UP000694228"/>
    </source>
</evidence>
<evidence type="ECO:0000256" key="7">
    <source>
        <dbReference type="SAM" id="Phobius"/>
    </source>
</evidence>
<evidence type="ECO:0000313" key="8">
    <source>
        <dbReference type="EMBL" id="QXO93511.1"/>
    </source>
</evidence>
<keyword evidence="4 7" id="KW-0812">Transmembrane</keyword>
<feature type="transmembrane region" description="Helical" evidence="7">
    <location>
        <begin position="48"/>
        <end position="67"/>
    </location>
</feature>
<evidence type="ECO:0000256" key="1">
    <source>
        <dbReference type="ARBA" id="ARBA00004651"/>
    </source>
</evidence>
<keyword evidence="6 7" id="KW-0472">Membrane</keyword>
<proteinExistence type="inferred from homology"/>
<organism evidence="8 9">
    <name type="scientific">Methanospirillum hungatei</name>
    <dbReference type="NCBI Taxonomy" id="2203"/>
    <lineage>
        <taxon>Archaea</taxon>
        <taxon>Methanobacteriati</taxon>
        <taxon>Methanobacteriota</taxon>
        <taxon>Stenosarchaea group</taxon>
        <taxon>Methanomicrobia</taxon>
        <taxon>Methanomicrobiales</taxon>
        <taxon>Methanospirillaceae</taxon>
        <taxon>Methanospirillum</taxon>
    </lineage>
</organism>
<dbReference type="EMBL" id="CP077107">
    <property type="protein sequence ID" value="QXO93511.1"/>
    <property type="molecule type" value="Genomic_DNA"/>
</dbReference>
<dbReference type="Pfam" id="PF03706">
    <property type="entry name" value="LPG_synthase_TM"/>
    <property type="match status" value="1"/>
</dbReference>
<dbReference type="InterPro" id="IPR022791">
    <property type="entry name" value="L-PG_synthase/AglD"/>
</dbReference>
<name>A0A8F5VIC0_METHU</name>
<keyword evidence="3" id="KW-1003">Cell membrane</keyword>
<dbReference type="OrthoDB" id="15513at2157"/>
<gene>
    <name evidence="8" type="ORF">KSK55_08950</name>
</gene>
<evidence type="ECO:0000256" key="4">
    <source>
        <dbReference type="ARBA" id="ARBA00022692"/>
    </source>
</evidence>
<evidence type="ECO:0000256" key="3">
    <source>
        <dbReference type="ARBA" id="ARBA00022475"/>
    </source>
</evidence>
<evidence type="ECO:0000256" key="2">
    <source>
        <dbReference type="ARBA" id="ARBA00011061"/>
    </source>
</evidence>
<feature type="transmembrane region" description="Helical" evidence="7">
    <location>
        <begin position="213"/>
        <end position="237"/>
    </location>
</feature>
<dbReference type="AlphaFoldDB" id="A0A8F5VIC0"/>
<feature type="transmembrane region" description="Helical" evidence="7">
    <location>
        <begin position="160"/>
        <end position="179"/>
    </location>
</feature>
<feature type="transmembrane region" description="Helical" evidence="7">
    <location>
        <begin position="20"/>
        <end position="42"/>
    </location>
</feature>
<evidence type="ECO:0000256" key="5">
    <source>
        <dbReference type="ARBA" id="ARBA00022989"/>
    </source>
</evidence>
<feature type="transmembrane region" description="Helical" evidence="7">
    <location>
        <begin position="249"/>
        <end position="271"/>
    </location>
</feature>
<sequence>MKFESLFQIFKERKNELFIIKVIISLTLIAFLVWSCNLQSIISELHSVSLISLIPVFFLYVLTLFLLSLRWRYLLCSMNYKISINESFLAFSAGILLSDISPGRIGDMTRPYFVRDHIPISVGLASVILDRYCDFIGKIIFCGLAVLLFSSLFPQEMTIIFIIISIIPVFLLSMSWIYMEKGLTFLNRPSLQRIHQFGSEIHSSLKRLTNPKLILPVATMWTIFIAFMHGFRLILLAEILGYSLPIVDITILQSLVSSLALVPITLSGIGLVEGGLTAVFSSYGIPLATGVTIAVLDRIITVCVHIICGARYVIKK</sequence>
<comment type="subcellular location">
    <subcellularLocation>
        <location evidence="1">Cell membrane</location>
        <topology evidence="1">Multi-pass membrane protein</topology>
    </subcellularLocation>
</comment>
<dbReference type="GO" id="GO:0005886">
    <property type="term" value="C:plasma membrane"/>
    <property type="evidence" value="ECO:0007669"/>
    <property type="project" value="UniProtKB-SubCell"/>
</dbReference>
<accession>A0A8F5VIC0</accession>
<dbReference type="PANTHER" id="PTHR39087:SF2">
    <property type="entry name" value="UPF0104 MEMBRANE PROTEIN MJ1595"/>
    <property type="match status" value="1"/>
</dbReference>
<dbReference type="Proteomes" id="UP000694228">
    <property type="component" value="Chromosome"/>
</dbReference>
<protein>
    <submittedName>
        <fullName evidence="8">Flippase-like domain-containing protein</fullName>
    </submittedName>
</protein>
<comment type="similarity">
    <text evidence="2">Belongs to the UPF0104 family.</text>
</comment>